<protein>
    <submittedName>
        <fullName evidence="1">Uncharacterized protein</fullName>
    </submittedName>
</protein>
<keyword evidence="2" id="KW-1185">Reference proteome</keyword>
<accession>A0A543J675</accession>
<dbReference type="EMBL" id="VFPP01000001">
    <property type="protein sequence ID" value="TQM78323.1"/>
    <property type="molecule type" value="Genomic_DNA"/>
</dbReference>
<sequence length="67" mass="7208">MEPDRRLGDQRVGLFEVDVDVDRPNGCTVLTVADAGLLGPTGWAHCPDRVPVSAKVDGYEYVPLDGP</sequence>
<comment type="caution">
    <text evidence="1">The sequence shown here is derived from an EMBL/GenBank/DDBJ whole genome shotgun (WGS) entry which is preliminary data.</text>
</comment>
<dbReference type="AlphaFoldDB" id="A0A543J675"/>
<evidence type="ECO:0000313" key="2">
    <source>
        <dbReference type="Proteomes" id="UP000316628"/>
    </source>
</evidence>
<dbReference type="RefSeq" id="WP_141975078.1">
    <property type="nucleotide sequence ID" value="NZ_VFPP01000001.1"/>
</dbReference>
<gene>
    <name evidence="1" type="ORF">FHX81_0585</name>
</gene>
<organism evidence="1 2">
    <name type="scientific">Saccharothrix saharensis</name>
    <dbReference type="NCBI Taxonomy" id="571190"/>
    <lineage>
        <taxon>Bacteria</taxon>
        <taxon>Bacillati</taxon>
        <taxon>Actinomycetota</taxon>
        <taxon>Actinomycetes</taxon>
        <taxon>Pseudonocardiales</taxon>
        <taxon>Pseudonocardiaceae</taxon>
        <taxon>Saccharothrix</taxon>
    </lineage>
</organism>
<dbReference type="Proteomes" id="UP000316628">
    <property type="component" value="Unassembled WGS sequence"/>
</dbReference>
<name>A0A543J675_9PSEU</name>
<evidence type="ECO:0000313" key="1">
    <source>
        <dbReference type="EMBL" id="TQM78323.1"/>
    </source>
</evidence>
<proteinExistence type="predicted"/>
<dbReference type="OrthoDB" id="3692290at2"/>
<reference evidence="1 2" key="1">
    <citation type="submission" date="2019-06" db="EMBL/GenBank/DDBJ databases">
        <title>Sequencing the genomes of 1000 actinobacteria strains.</title>
        <authorList>
            <person name="Klenk H.-P."/>
        </authorList>
    </citation>
    <scope>NUCLEOTIDE SEQUENCE [LARGE SCALE GENOMIC DNA]</scope>
    <source>
        <strain evidence="1 2">DSM 45456</strain>
    </source>
</reference>